<dbReference type="OrthoDB" id="7869153at2"/>
<evidence type="ECO:0000313" key="1">
    <source>
        <dbReference type="EMBL" id="BBH23378.1"/>
    </source>
</evidence>
<keyword evidence="2" id="KW-1185">Reference proteome</keyword>
<gene>
    <name evidence="1" type="ORF">Back11_47230</name>
</gene>
<dbReference type="SUPFAM" id="SSF56059">
    <property type="entry name" value="Glutathione synthetase ATP-binding domain-like"/>
    <property type="match status" value="1"/>
</dbReference>
<organism evidence="1 2">
    <name type="scientific">Paenibacillus baekrokdamisoli</name>
    <dbReference type="NCBI Taxonomy" id="1712516"/>
    <lineage>
        <taxon>Bacteria</taxon>
        <taxon>Bacillati</taxon>
        <taxon>Bacillota</taxon>
        <taxon>Bacilli</taxon>
        <taxon>Bacillales</taxon>
        <taxon>Paenibacillaceae</taxon>
        <taxon>Paenibacillus</taxon>
    </lineage>
</organism>
<name>A0A3G9JH51_9BACL</name>
<dbReference type="InterPro" id="IPR026838">
    <property type="entry name" value="YheC/D"/>
</dbReference>
<protein>
    <submittedName>
        <fullName evidence="1">Uncharacterized protein</fullName>
    </submittedName>
</protein>
<dbReference type="RefSeq" id="WP_125662871.1">
    <property type="nucleotide sequence ID" value="NZ_AP019308.1"/>
</dbReference>
<evidence type="ECO:0000313" key="2">
    <source>
        <dbReference type="Proteomes" id="UP000275368"/>
    </source>
</evidence>
<dbReference type="EMBL" id="AP019308">
    <property type="protein sequence ID" value="BBH23378.1"/>
    <property type="molecule type" value="Genomic_DNA"/>
</dbReference>
<proteinExistence type="predicted"/>
<reference evidence="1 2" key="1">
    <citation type="submission" date="2018-11" db="EMBL/GenBank/DDBJ databases">
        <title>Complete genome sequence of Paenibacillus baekrokdamisoli strain KCTC 33723.</title>
        <authorList>
            <person name="Kang S.W."/>
            <person name="Lee K.C."/>
            <person name="Kim K.K."/>
            <person name="Kim J.S."/>
            <person name="Kim D.S."/>
            <person name="Ko S.H."/>
            <person name="Yang S.H."/>
            <person name="Lee J.S."/>
        </authorList>
    </citation>
    <scope>NUCLEOTIDE SEQUENCE [LARGE SCALE GENOMIC DNA]</scope>
    <source>
        <strain evidence="1 2">KCTC 33723</strain>
    </source>
</reference>
<dbReference type="KEGG" id="pbk:Back11_47230"/>
<dbReference type="Gene3D" id="3.30.470.20">
    <property type="entry name" value="ATP-grasp fold, B domain"/>
    <property type="match status" value="1"/>
</dbReference>
<sequence>MAIQRIKSKWAKTNVLLKSEELRDQIPLTSMWSPLSLKEMLNEYEMVYIKPDRGTFGKGVIRVEKQVNDHYSFQLGKKKRVFSSFENMLIPLQRKVASRFYLIQRGIHLLTYLGRRFDLRVMVQINNNNEWESTGIIGRLSHPNKIITNYHGGGTPMSMNKLMGRHLTLRETADFSIQLQKQGVAIAKQLQTEYPRLKEIGIDVAVDTGLKPWILEVNTLPDPFIFRKLEDKRVFHKIYRYCKMYGRF</sequence>
<dbReference type="Pfam" id="PF14398">
    <property type="entry name" value="ATPgrasp_YheCD"/>
    <property type="match status" value="1"/>
</dbReference>
<accession>A0A3G9JH51</accession>
<dbReference type="AlphaFoldDB" id="A0A3G9JH51"/>
<dbReference type="Proteomes" id="UP000275368">
    <property type="component" value="Chromosome"/>
</dbReference>